<name>A0AAV3A000_PYXAD</name>
<proteinExistence type="predicted"/>
<dbReference type="EMBL" id="DYDO01000010">
    <property type="protein sequence ID" value="DBA16957.1"/>
    <property type="molecule type" value="Genomic_DNA"/>
</dbReference>
<protein>
    <submittedName>
        <fullName evidence="1">Uncharacterized protein</fullName>
    </submittedName>
</protein>
<reference evidence="1" key="1">
    <citation type="thesis" date="2020" institute="ProQuest LLC" country="789 East Eisenhower Parkway, Ann Arbor, MI, USA">
        <title>Comparative Genomics and Chromosome Evolution.</title>
        <authorList>
            <person name="Mudd A.B."/>
        </authorList>
    </citation>
    <scope>NUCLEOTIDE SEQUENCE</scope>
    <source>
        <strain evidence="1">1538</strain>
        <tissue evidence="1">Blood</tissue>
    </source>
</reference>
<sequence length="84" mass="9224">MYVVSVIRCSPASKEDFITPSVVDIVSNGSMFRSDLVPPCHIHLGPLWGPLLDEESLGHLLMSPAYPLTNPSRIAYITLILISM</sequence>
<dbReference type="AlphaFoldDB" id="A0AAV3A000"/>
<accession>A0AAV3A000</accession>
<gene>
    <name evidence="1" type="ORF">GDO54_002480</name>
</gene>
<evidence type="ECO:0000313" key="1">
    <source>
        <dbReference type="EMBL" id="DBA16957.1"/>
    </source>
</evidence>
<keyword evidence="2" id="KW-1185">Reference proteome</keyword>
<comment type="caution">
    <text evidence="1">The sequence shown here is derived from an EMBL/GenBank/DDBJ whole genome shotgun (WGS) entry which is preliminary data.</text>
</comment>
<dbReference type="Proteomes" id="UP001181693">
    <property type="component" value="Unassembled WGS sequence"/>
</dbReference>
<evidence type="ECO:0000313" key="2">
    <source>
        <dbReference type="Proteomes" id="UP001181693"/>
    </source>
</evidence>
<organism evidence="1 2">
    <name type="scientific">Pyxicephalus adspersus</name>
    <name type="common">African bullfrog</name>
    <dbReference type="NCBI Taxonomy" id="30357"/>
    <lineage>
        <taxon>Eukaryota</taxon>
        <taxon>Metazoa</taxon>
        <taxon>Chordata</taxon>
        <taxon>Craniata</taxon>
        <taxon>Vertebrata</taxon>
        <taxon>Euteleostomi</taxon>
        <taxon>Amphibia</taxon>
        <taxon>Batrachia</taxon>
        <taxon>Anura</taxon>
        <taxon>Neobatrachia</taxon>
        <taxon>Ranoidea</taxon>
        <taxon>Pyxicephalidae</taxon>
        <taxon>Pyxicephalinae</taxon>
        <taxon>Pyxicephalus</taxon>
    </lineage>
</organism>